<comment type="similarity">
    <text evidence="1 2">Belongs to the cytochrome P450 family.</text>
</comment>
<evidence type="ECO:0008006" key="5">
    <source>
        <dbReference type="Google" id="ProtNLM"/>
    </source>
</evidence>
<keyword evidence="2" id="KW-0408">Iron</keyword>
<keyword evidence="2" id="KW-0560">Oxidoreductase</keyword>
<keyword evidence="2" id="KW-0349">Heme</keyword>
<dbReference type="EMBL" id="CP013345">
    <property type="protein sequence ID" value="AMU92598.1"/>
    <property type="molecule type" value="Genomic_DNA"/>
</dbReference>
<protein>
    <recommendedName>
        <fullName evidence="5">Cytochrome P450</fullName>
    </recommendedName>
</protein>
<dbReference type="AlphaFoldDB" id="A0AAC9AZ84"/>
<dbReference type="GO" id="GO:0016705">
    <property type="term" value="F:oxidoreductase activity, acting on paired donors, with incorporation or reduction of molecular oxygen"/>
    <property type="evidence" value="ECO:0007669"/>
    <property type="project" value="InterPro"/>
</dbReference>
<name>A0AAC9AZ84_SPHMC</name>
<dbReference type="RefSeq" id="WP_054734637.1">
    <property type="nucleotide sequence ID" value="NZ_CP009430.1"/>
</dbReference>
<dbReference type="SUPFAM" id="SSF48264">
    <property type="entry name" value="Cytochrome P450"/>
    <property type="match status" value="1"/>
</dbReference>
<dbReference type="PROSITE" id="PS00086">
    <property type="entry name" value="CYTOCHROME_P450"/>
    <property type="match status" value="1"/>
</dbReference>
<keyword evidence="2" id="KW-0479">Metal-binding</keyword>
<dbReference type="InterPro" id="IPR001128">
    <property type="entry name" value="Cyt_P450"/>
</dbReference>
<dbReference type="InterPro" id="IPR002397">
    <property type="entry name" value="Cyt_P450_B"/>
</dbReference>
<dbReference type="InterPro" id="IPR036396">
    <property type="entry name" value="Cyt_P450_sf"/>
</dbReference>
<reference evidence="4" key="1">
    <citation type="submission" date="2015-11" db="EMBL/GenBank/DDBJ databases">
        <title>Complete genome sequence of a polyethylene-glycol degrader Sphingopyxis macrogoltabida 203N (NBRC 111659).</title>
        <authorList>
            <person name="Yoshiyuki O."/>
            <person name="Shouta N."/>
            <person name="Nagata Y."/>
            <person name="Numata M."/>
            <person name="Tsuchikane K."/>
            <person name="Hosoyama A."/>
            <person name="Yamazoe A."/>
            <person name="Tsuda M."/>
            <person name="Fujita N."/>
            <person name="Kawai F."/>
        </authorList>
    </citation>
    <scope>NUCLEOTIDE SEQUENCE [LARGE SCALE GENOMIC DNA]</scope>
    <source>
        <strain evidence="4">203N</strain>
        <plasmid evidence="4">unnamed1</plasmid>
    </source>
</reference>
<dbReference type="Pfam" id="PF00067">
    <property type="entry name" value="p450"/>
    <property type="match status" value="1"/>
</dbReference>
<evidence type="ECO:0000313" key="3">
    <source>
        <dbReference type="EMBL" id="AMU92598.1"/>
    </source>
</evidence>
<dbReference type="Gene3D" id="1.10.630.10">
    <property type="entry name" value="Cytochrome P450"/>
    <property type="match status" value="1"/>
</dbReference>
<organism evidence="3 4">
    <name type="scientific">Sphingopyxis macrogoltabida</name>
    <name type="common">Sphingomonas macrogoltabidus</name>
    <dbReference type="NCBI Taxonomy" id="33050"/>
    <lineage>
        <taxon>Bacteria</taxon>
        <taxon>Pseudomonadati</taxon>
        <taxon>Pseudomonadota</taxon>
        <taxon>Alphaproteobacteria</taxon>
        <taxon>Sphingomonadales</taxon>
        <taxon>Sphingomonadaceae</taxon>
        <taxon>Sphingopyxis</taxon>
    </lineage>
</organism>
<dbReference type="Proteomes" id="UP000076088">
    <property type="component" value="Plasmid unnamed1"/>
</dbReference>
<dbReference type="GO" id="GO:0004497">
    <property type="term" value="F:monooxygenase activity"/>
    <property type="evidence" value="ECO:0007669"/>
    <property type="project" value="UniProtKB-KW"/>
</dbReference>
<dbReference type="GO" id="GO:0005506">
    <property type="term" value="F:iron ion binding"/>
    <property type="evidence" value="ECO:0007669"/>
    <property type="project" value="InterPro"/>
</dbReference>
<dbReference type="PRINTS" id="PR00359">
    <property type="entry name" value="BP450"/>
</dbReference>
<evidence type="ECO:0000256" key="1">
    <source>
        <dbReference type="ARBA" id="ARBA00010617"/>
    </source>
</evidence>
<keyword evidence="4" id="KW-1185">Reference proteome</keyword>
<evidence type="ECO:0000313" key="4">
    <source>
        <dbReference type="Proteomes" id="UP000076088"/>
    </source>
</evidence>
<evidence type="ECO:0000256" key="2">
    <source>
        <dbReference type="RuleBase" id="RU000461"/>
    </source>
</evidence>
<accession>A0AAC9AZ84</accession>
<gene>
    <name evidence="3" type="ORF">ATM17_30530</name>
</gene>
<dbReference type="GO" id="GO:0020037">
    <property type="term" value="F:heme binding"/>
    <property type="evidence" value="ECO:0007669"/>
    <property type="project" value="InterPro"/>
</dbReference>
<dbReference type="InterPro" id="IPR017972">
    <property type="entry name" value="Cyt_P450_CS"/>
</dbReference>
<dbReference type="PANTHER" id="PTHR46696:SF6">
    <property type="entry name" value="P450, PUTATIVE (EUROFUNG)-RELATED"/>
    <property type="match status" value="1"/>
</dbReference>
<reference evidence="3 4" key="2">
    <citation type="journal article" date="2016" name="Genome Announc.">
        <title>Complete Genome Sequence of Sphingopyxis macrogoltabida Strain 203N (NBRC 111659), a Polyethylene Glycol Degrader.</title>
        <authorList>
            <person name="Ohtsubo Y."/>
            <person name="Nonoyama S."/>
            <person name="Nagata Y."/>
            <person name="Numata M."/>
            <person name="Tsuchikane K."/>
            <person name="Hosoyama A."/>
            <person name="Yamazoe A."/>
            <person name="Tsuda M."/>
            <person name="Fujita N."/>
            <person name="Kawai F."/>
        </authorList>
    </citation>
    <scope>NUCLEOTIDE SEQUENCE [LARGE SCALE GENOMIC DNA]</scope>
    <source>
        <strain evidence="3 4">203N</strain>
    </source>
</reference>
<geneLocation type="plasmid" evidence="3 4">
    <name>unnamed1</name>
</geneLocation>
<dbReference type="KEGG" id="smaz:LH19_26540"/>
<dbReference type="PANTHER" id="PTHR46696">
    <property type="entry name" value="P450, PUTATIVE (EUROFUNG)-RELATED"/>
    <property type="match status" value="1"/>
</dbReference>
<keyword evidence="2" id="KW-0503">Monooxygenase</keyword>
<sequence length="322" mass="36114">MQQDLDVFRMVPLETDPPIHTKIRSVLTPFFVPSALDPLDDAIRKITVDLIDECVRNSPVDFATQFSIILPSRVFFEIILGEDPKEIQWIVDLTQVLITDPATAEQGAPKLLQWCADTLEGRRKRGQTEDLIGVVAHMGNGPELFLEERERIEILNLLILAGMETTANGISSVVHTFATNPDARAELRDADPQRIDKVVDEFLRYASPVTSAGRTLVSNDESFGCPMQKGERVTLSWTAANHDPATFPNPDVLDLNRNASQHLAFGVGHHKCLGMHLAKREMRIAIQELRKLKIFELVENTRIRYRSGPQQGIISLPIHCAR</sequence>
<dbReference type="PRINTS" id="PR00385">
    <property type="entry name" value="P450"/>
</dbReference>
<proteinExistence type="inferred from homology"/>
<keyword evidence="3" id="KW-0614">Plasmid</keyword>